<feature type="signal peptide" evidence="1">
    <location>
        <begin position="1"/>
        <end position="28"/>
    </location>
</feature>
<dbReference type="Proteomes" id="UP000266113">
    <property type="component" value="Unassembled WGS sequence"/>
</dbReference>
<feature type="chain" id="PRO_5017440923" description="Copper amine oxidase-like N-terminal domain-containing protein" evidence="1">
    <location>
        <begin position="29"/>
        <end position="1212"/>
    </location>
</feature>
<reference evidence="3 4" key="1">
    <citation type="submission" date="2018-09" db="EMBL/GenBank/DDBJ databases">
        <title>Discovery and Ecogenomic Context for Candidatus Cryosericales, a Global Caldiserica Order Active in Thawing Permafrost.</title>
        <authorList>
            <person name="Martinez M.A."/>
            <person name="Woodcroft B.J."/>
            <person name="Ignacio Espinoza J.C."/>
            <person name="Zayed A."/>
            <person name="Singleton C.M."/>
            <person name="Boyd J."/>
            <person name="Li Y.-F."/>
            <person name="Purvine S."/>
            <person name="Maughan H."/>
            <person name="Hodgkins S.B."/>
            <person name="Anderson D."/>
            <person name="Sederholm M."/>
            <person name="Temperton B."/>
            <person name="Saleska S.R."/>
            <person name="Tyson G.W."/>
            <person name="Rich V.I."/>
        </authorList>
    </citation>
    <scope>NUCLEOTIDE SEQUENCE [LARGE SCALE GENOMIC DNA]</scope>
    <source>
        <strain evidence="3 4">SMC1</strain>
    </source>
</reference>
<dbReference type="InterPro" id="IPR013783">
    <property type="entry name" value="Ig-like_fold"/>
</dbReference>
<dbReference type="RefSeq" id="WP_119085272.1">
    <property type="nucleotide sequence ID" value="NZ_QXIY01000009.1"/>
</dbReference>
<dbReference type="Gene3D" id="3.30.457.10">
    <property type="entry name" value="Copper amine oxidase-like, N-terminal domain"/>
    <property type="match status" value="2"/>
</dbReference>
<dbReference type="SUPFAM" id="SSF49265">
    <property type="entry name" value="Fibronectin type III"/>
    <property type="match status" value="1"/>
</dbReference>
<accession>A0A398DNK3</accession>
<dbReference type="Pfam" id="PF07833">
    <property type="entry name" value="Cu_amine_oxidN1"/>
    <property type="match status" value="1"/>
</dbReference>
<keyword evidence="4" id="KW-1185">Reference proteome</keyword>
<dbReference type="InterPro" id="IPR008964">
    <property type="entry name" value="Invasin/intimin_cell_adhesion"/>
</dbReference>
<dbReference type="Gene3D" id="2.60.40.10">
    <property type="entry name" value="Immunoglobulins"/>
    <property type="match status" value="1"/>
</dbReference>
<comment type="caution">
    <text evidence="3">The sequence shown here is derived from an EMBL/GenBank/DDBJ whole genome shotgun (WGS) entry which is preliminary data.</text>
</comment>
<dbReference type="InterPro" id="IPR012854">
    <property type="entry name" value="Cu_amine_oxidase-like_N"/>
</dbReference>
<sequence>MKKFLSIFVALAMVLSLFAGVGARSAKAAVTLTATASAATLTGGIDAGATAVSGKATVTAVTTAAPTTAVVTIDTAAKGTFTGAGAVSATTRTTATLATTTDANFKATAASSQLVTVSSTANIFVGDIIMTDAATAGTALVTGIIDATHMYVTIGAVPASGTITLIKLDTTTPGFTATTADTDFKAVAGSTLQTVALTSPTGNLHIGDQVTVTMADTTGAGVKATGTVTIGGTVTADNVVTATVAGTAYNYTAVTLDTPGSVATKLALLINDGATYDAASIGMEITITAATAGVDGNAITLTATPAAAAPVPATLSSIALVPATVTLAGAGTQTFTATATYSDDTTATVAATYALTSGVGSVTTPAGVYTAPAATVAAQTAVVTGTYTLGTVTKTATAAITILGIGVTLSSIAIAPATVTLAGADTQAFVATATYSDATTATVIATYTPTLGTFSGSTYTAPAATVAAQTDTILGTYVQGTVTKTAYATVTISGSVVTTLPVGTVTLATPTPVSATSVLLKWTYSAADAIFFKIYRNQTGASPISTDYVGSTLATSVVNASYTYTDTTTAASQPYWYWVQAWNSTGGGTFAASPIVFTPAAAVVVPVTTTTPTALTVTSAGNFTGGVDGVGVAAVDALGTVVSPGVVNVTTAGVGQFDAAPNVSVSVPLTLTATSTDADWATLGNQYITFIGADLPIVGDEVTVTAAGASGVGTVLMMSGSTGLIDVTIAKVGTLAGVVSVMRPTTVGFLTLNSTDPNWLTVGTAQTITFTGMVTPPPVGAQLEVSMVQLQAAVKAYGFLTLSGAVSGAPIIAGTVATATWQDTTGTSHTASYTVVSGDSLTKVTTGLTAAINAVVGGNVIATATGSSIKLVQTVAGAIGNGKTLTASTSVTATSLTIHTLGGLGQPAYVEEGKTIQLVAVDSTGAIVGATWTSSLPAIATINSDGLVMAMTDSGVTLVTATYGTYSGSFVVIDVAPQTITSLVVKLVPATLKVAGKQQFGAIAASTGYAALDYTTQAAWADTLPVAVISNVAPTQGLLTYSTAETGNVSASAAGLTTTAAVTIDAAGVVTVVTVPVAVKKVIVLTVGTDIVTVDGKATSVDAPPEIVNGRTFVPIRFIAETFGSTVTWLPETKGVTIVLGDTTIGLQIGNATAVINSNIIALDAAPYIKNSRTMVPLRVISESFGGDVVWDPALRTITITYLVPVAVTPAP</sequence>
<dbReference type="SUPFAM" id="SSF49373">
    <property type="entry name" value="Invasin/intimin cell-adhesion fragments"/>
    <property type="match status" value="1"/>
</dbReference>
<dbReference type="InterPro" id="IPR036116">
    <property type="entry name" value="FN3_sf"/>
</dbReference>
<dbReference type="AlphaFoldDB" id="A0A398DNK3"/>
<organism evidence="3 4">
    <name type="scientific">Candidatus Cryosericum septentrionale</name>
    <dbReference type="NCBI Taxonomy" id="2290913"/>
    <lineage>
        <taxon>Bacteria</taxon>
        <taxon>Pseudomonadati</taxon>
        <taxon>Caldisericota/Cryosericota group</taxon>
        <taxon>Candidatus Cryosericota</taxon>
        <taxon>Candidatus Cryosericia</taxon>
        <taxon>Candidatus Cryosericales</taxon>
        <taxon>Candidatus Cryosericaceae</taxon>
        <taxon>Candidatus Cryosericum</taxon>
    </lineage>
</organism>
<evidence type="ECO:0000313" key="4">
    <source>
        <dbReference type="Proteomes" id="UP000266113"/>
    </source>
</evidence>
<dbReference type="InterPro" id="IPR036582">
    <property type="entry name" value="Mao_N_sf"/>
</dbReference>
<evidence type="ECO:0000256" key="1">
    <source>
        <dbReference type="SAM" id="SignalP"/>
    </source>
</evidence>
<dbReference type="SUPFAM" id="SSF55383">
    <property type="entry name" value="Copper amine oxidase, domain N"/>
    <property type="match status" value="2"/>
</dbReference>
<feature type="domain" description="Copper amine oxidase-like N-terminal" evidence="2">
    <location>
        <begin position="1093"/>
        <end position="1200"/>
    </location>
</feature>
<evidence type="ECO:0000313" key="3">
    <source>
        <dbReference type="EMBL" id="RIE17246.1"/>
    </source>
</evidence>
<evidence type="ECO:0000259" key="2">
    <source>
        <dbReference type="Pfam" id="PF07833"/>
    </source>
</evidence>
<dbReference type="Gene3D" id="2.60.40.1080">
    <property type="match status" value="2"/>
</dbReference>
<dbReference type="EMBL" id="QXIY01000009">
    <property type="protein sequence ID" value="RIE17246.1"/>
    <property type="molecule type" value="Genomic_DNA"/>
</dbReference>
<keyword evidence="1" id="KW-0732">Signal</keyword>
<protein>
    <recommendedName>
        <fullName evidence="2">Copper amine oxidase-like N-terminal domain-containing protein</fullName>
    </recommendedName>
</protein>
<dbReference type="OrthoDB" id="9809781at2"/>
<proteinExistence type="predicted"/>
<name>A0A398DNK3_9BACT</name>
<gene>
    <name evidence="3" type="ORF">SMC1_02700</name>
</gene>